<dbReference type="STRING" id="305900.GV64_01050"/>
<name>A0A081K5T6_9GAMM</name>
<feature type="transmembrane region" description="Helical" evidence="6">
    <location>
        <begin position="9"/>
        <end position="27"/>
    </location>
</feature>
<evidence type="ECO:0000256" key="6">
    <source>
        <dbReference type="SAM" id="Phobius"/>
    </source>
</evidence>
<evidence type="ECO:0000313" key="7">
    <source>
        <dbReference type="EMBL" id="KEI69512.1"/>
    </source>
</evidence>
<dbReference type="PIRSF" id="PIRSF006324">
    <property type="entry name" value="LeuE"/>
    <property type="match status" value="1"/>
</dbReference>
<dbReference type="PANTHER" id="PTHR30086">
    <property type="entry name" value="ARGININE EXPORTER PROTEIN ARGO"/>
    <property type="match status" value="1"/>
</dbReference>
<dbReference type="Pfam" id="PF01810">
    <property type="entry name" value="LysE"/>
    <property type="match status" value="1"/>
</dbReference>
<keyword evidence="2" id="KW-1003">Cell membrane</keyword>
<feature type="transmembrane region" description="Helical" evidence="6">
    <location>
        <begin position="76"/>
        <end position="95"/>
    </location>
</feature>
<dbReference type="eggNOG" id="COG1280">
    <property type="taxonomic scope" value="Bacteria"/>
</dbReference>
<feature type="transmembrane region" description="Helical" evidence="6">
    <location>
        <begin position="47"/>
        <end position="69"/>
    </location>
</feature>
<dbReference type="GO" id="GO:0005886">
    <property type="term" value="C:plasma membrane"/>
    <property type="evidence" value="ECO:0007669"/>
    <property type="project" value="UniProtKB-SubCell"/>
</dbReference>
<feature type="transmembrane region" description="Helical" evidence="6">
    <location>
        <begin position="154"/>
        <end position="176"/>
    </location>
</feature>
<dbReference type="RefSeq" id="WP_020582063.1">
    <property type="nucleotide sequence ID" value="NZ_JOJP01000001.1"/>
</dbReference>
<evidence type="ECO:0000313" key="8">
    <source>
        <dbReference type="Proteomes" id="UP000027997"/>
    </source>
</evidence>
<keyword evidence="4 6" id="KW-1133">Transmembrane helix</keyword>
<organism evidence="7 8">
    <name type="scientific">Endozoicomonas elysicola</name>
    <dbReference type="NCBI Taxonomy" id="305900"/>
    <lineage>
        <taxon>Bacteria</taxon>
        <taxon>Pseudomonadati</taxon>
        <taxon>Pseudomonadota</taxon>
        <taxon>Gammaproteobacteria</taxon>
        <taxon>Oceanospirillales</taxon>
        <taxon>Endozoicomonadaceae</taxon>
        <taxon>Endozoicomonas</taxon>
    </lineage>
</organism>
<dbReference type="GO" id="GO:0015171">
    <property type="term" value="F:amino acid transmembrane transporter activity"/>
    <property type="evidence" value="ECO:0007669"/>
    <property type="project" value="TreeGrafter"/>
</dbReference>
<accession>A0A081K5T6</accession>
<evidence type="ECO:0000256" key="3">
    <source>
        <dbReference type="ARBA" id="ARBA00022692"/>
    </source>
</evidence>
<dbReference type="Proteomes" id="UP000027997">
    <property type="component" value="Unassembled WGS sequence"/>
</dbReference>
<evidence type="ECO:0000256" key="2">
    <source>
        <dbReference type="ARBA" id="ARBA00022475"/>
    </source>
</evidence>
<keyword evidence="5 6" id="KW-0472">Membrane</keyword>
<protein>
    <submittedName>
        <fullName evidence="7">Amino acid transporter</fullName>
    </submittedName>
</protein>
<dbReference type="EMBL" id="JOJP01000001">
    <property type="protein sequence ID" value="KEI69512.1"/>
    <property type="molecule type" value="Genomic_DNA"/>
</dbReference>
<evidence type="ECO:0000256" key="5">
    <source>
        <dbReference type="ARBA" id="ARBA00023136"/>
    </source>
</evidence>
<keyword evidence="8" id="KW-1185">Reference proteome</keyword>
<comment type="caution">
    <text evidence="7">The sequence shown here is derived from an EMBL/GenBank/DDBJ whole genome shotgun (WGS) entry which is preliminary data.</text>
</comment>
<evidence type="ECO:0000256" key="1">
    <source>
        <dbReference type="ARBA" id="ARBA00004651"/>
    </source>
</evidence>
<sequence length="209" mass="22640">METINVSEYMAQLISMVMIAGFMAISPGADFVMVTRNSLFYGRKAGLYSSLGICAAIWLHVAYSIAGLAVIISKSILLFSIVKYLGAAYLIYIGWKTFQNRSDIDIAPVSGSLSALSALKEGFITNALNPKTTLFFLSIFTQVVSPQTPLVVQMLYGAIISMAHLIWFSCVSVFLTQPRLLALFMKSKSTIEKLVGGVLIAFGIKVAAS</sequence>
<keyword evidence="3 6" id="KW-0812">Transmembrane</keyword>
<evidence type="ECO:0000256" key="4">
    <source>
        <dbReference type="ARBA" id="ARBA00022989"/>
    </source>
</evidence>
<proteinExistence type="predicted"/>
<gene>
    <name evidence="7" type="ORF">GV64_01050</name>
</gene>
<dbReference type="InterPro" id="IPR001123">
    <property type="entry name" value="LeuE-type"/>
</dbReference>
<dbReference type="AlphaFoldDB" id="A0A081K5T6"/>
<reference evidence="7 8" key="1">
    <citation type="submission" date="2014-06" db="EMBL/GenBank/DDBJ databases">
        <title>Whole Genome Sequences of Three Symbiotic Endozoicomonas Bacteria.</title>
        <authorList>
            <person name="Neave M.J."/>
            <person name="Apprill A."/>
            <person name="Voolstra C.R."/>
        </authorList>
    </citation>
    <scope>NUCLEOTIDE SEQUENCE [LARGE SCALE GENOMIC DNA]</scope>
    <source>
        <strain evidence="7 8">DSM 22380</strain>
    </source>
</reference>
<comment type="subcellular location">
    <subcellularLocation>
        <location evidence="1">Cell membrane</location>
        <topology evidence="1">Multi-pass membrane protein</topology>
    </subcellularLocation>
</comment>
<dbReference type="PANTHER" id="PTHR30086:SF21">
    <property type="entry name" value="TRANSPORT PROTEIN"/>
    <property type="match status" value="1"/>
</dbReference>